<protein>
    <recommendedName>
        <fullName evidence="2">DUF8188 domain-containing protein</fullName>
    </recommendedName>
</protein>
<proteinExistence type="predicted"/>
<evidence type="ECO:0000256" key="1">
    <source>
        <dbReference type="SAM" id="Phobius"/>
    </source>
</evidence>
<dbReference type="InterPro" id="IPR058501">
    <property type="entry name" value="DUF8188"/>
</dbReference>
<sequence>MKKVGYVTGLLVGIPLFILILNFFFFRGNNPTESEIKNFIRESKIDTINLNKAVEPQSNQYIIGLSRRGQPSAFLYSYLIYNNKSSKYFNLMIFKGFDKNSEKRWGILGYNDKGDNITVMINQEQLENPKYGTKDNPIPVFPINIILPKNTSSWESRGYDSDPFHVSAELNYIFVEQYLKFFMPKEEFKNMFKE</sequence>
<name>A0ABT3I3K0_9FLAO</name>
<keyword evidence="4" id="KW-1185">Reference proteome</keyword>
<gene>
    <name evidence="3" type="ORF">OMO38_18685</name>
</gene>
<dbReference type="RefSeq" id="WP_264751694.1">
    <property type="nucleotide sequence ID" value="NZ_JAPDHW010000022.1"/>
</dbReference>
<evidence type="ECO:0000259" key="2">
    <source>
        <dbReference type="Pfam" id="PF26603"/>
    </source>
</evidence>
<evidence type="ECO:0000313" key="4">
    <source>
        <dbReference type="Proteomes" id="UP001163731"/>
    </source>
</evidence>
<feature type="transmembrane region" description="Helical" evidence="1">
    <location>
        <begin position="6"/>
        <end position="26"/>
    </location>
</feature>
<organism evidence="3 4">
    <name type="scientific">Chryseobacterium kimseyorum</name>
    <dbReference type="NCBI Taxonomy" id="2984028"/>
    <lineage>
        <taxon>Bacteria</taxon>
        <taxon>Pseudomonadati</taxon>
        <taxon>Bacteroidota</taxon>
        <taxon>Flavobacteriia</taxon>
        <taxon>Flavobacteriales</taxon>
        <taxon>Weeksellaceae</taxon>
        <taxon>Chryseobacterium group</taxon>
        <taxon>Chryseobacterium</taxon>
    </lineage>
</organism>
<dbReference type="Pfam" id="PF26603">
    <property type="entry name" value="DUF8188"/>
    <property type="match status" value="1"/>
</dbReference>
<dbReference type="Proteomes" id="UP001163731">
    <property type="component" value="Unassembled WGS sequence"/>
</dbReference>
<keyword evidence="1" id="KW-0812">Transmembrane</keyword>
<feature type="domain" description="DUF8188" evidence="2">
    <location>
        <begin position="34"/>
        <end position="192"/>
    </location>
</feature>
<evidence type="ECO:0000313" key="3">
    <source>
        <dbReference type="EMBL" id="MCW3170559.1"/>
    </source>
</evidence>
<dbReference type="EMBL" id="JAPDHW010000022">
    <property type="protein sequence ID" value="MCW3170559.1"/>
    <property type="molecule type" value="Genomic_DNA"/>
</dbReference>
<reference evidence="3" key="1">
    <citation type="submission" date="2022-10" db="EMBL/GenBank/DDBJ databases">
        <title>Chryseobacterium babae sp. nov. isolated from the gut of the beetle Oryctes rhinoceros, and Chryseobacterium kimseyorum sp. nov., isolated from a stick insect rearing cage.</title>
        <authorList>
            <person name="Shelomi M."/>
            <person name="Han C.-J."/>
            <person name="Chen W.-M."/>
            <person name="Chen H.-K."/>
            <person name="Liaw S.-J."/>
            <person name="Muhle E."/>
            <person name="Clermont D."/>
        </authorList>
    </citation>
    <scope>NUCLEOTIDE SEQUENCE</scope>
    <source>
        <strain evidence="3">09-1422</strain>
    </source>
</reference>
<accession>A0ABT3I3K0</accession>
<keyword evidence="1" id="KW-0472">Membrane</keyword>
<comment type="caution">
    <text evidence="3">The sequence shown here is derived from an EMBL/GenBank/DDBJ whole genome shotgun (WGS) entry which is preliminary data.</text>
</comment>
<keyword evidence="1" id="KW-1133">Transmembrane helix</keyword>